<reference evidence="8" key="1">
    <citation type="submission" date="2025-08" db="UniProtKB">
        <authorList>
            <consortium name="RefSeq"/>
        </authorList>
    </citation>
    <scope>IDENTIFICATION</scope>
    <source>
        <tissue evidence="8">Muscle</tissue>
    </source>
</reference>
<feature type="domain" description="Large ribosomal subunit protein uL30-like ferredoxin-like fold" evidence="5">
    <location>
        <begin position="86"/>
        <end position="135"/>
    </location>
</feature>
<keyword evidence="2" id="KW-0689">Ribosomal protein</keyword>
<gene>
    <name evidence="8" type="primary">LOC106462650</name>
</gene>
<evidence type="ECO:0000313" key="7">
    <source>
        <dbReference type="Proteomes" id="UP000694941"/>
    </source>
</evidence>
<evidence type="ECO:0000259" key="5">
    <source>
        <dbReference type="Pfam" id="PF00327"/>
    </source>
</evidence>
<dbReference type="PANTHER" id="PTHR11524">
    <property type="entry name" value="60S RIBOSOMAL PROTEIN L7"/>
    <property type="match status" value="1"/>
</dbReference>
<dbReference type="GeneID" id="106462650"/>
<dbReference type="Pfam" id="PF08079">
    <property type="entry name" value="Ribosomal_L30_N"/>
    <property type="match status" value="1"/>
</dbReference>
<dbReference type="PANTHER" id="PTHR11524:SF16">
    <property type="entry name" value="LARGE RIBOSOMAL SUBUNIT PROTEIN UL30"/>
    <property type="match status" value="1"/>
</dbReference>
<dbReference type="SUPFAM" id="SSF55129">
    <property type="entry name" value="Ribosomal protein L30p/L7e"/>
    <property type="match status" value="1"/>
</dbReference>
<evidence type="ECO:0000313" key="8">
    <source>
        <dbReference type="RefSeq" id="XP_013778047.1"/>
    </source>
</evidence>
<keyword evidence="7" id="KW-1185">Reference proteome</keyword>
<evidence type="ECO:0000259" key="6">
    <source>
        <dbReference type="Pfam" id="PF08079"/>
    </source>
</evidence>
<dbReference type="NCBIfam" id="TIGR01310">
    <property type="entry name" value="uL30_euk"/>
    <property type="match status" value="1"/>
</dbReference>
<dbReference type="RefSeq" id="XP_013778047.1">
    <property type="nucleotide sequence ID" value="XM_013922593.2"/>
</dbReference>
<feature type="domain" description="Large ribosomal subunit protein uL30 N-terminal eukaryotes" evidence="6">
    <location>
        <begin position="9"/>
        <end position="68"/>
    </location>
</feature>
<name>A0ABM1BAE0_LIMPO</name>
<keyword evidence="3" id="KW-0687">Ribonucleoprotein</keyword>
<organism evidence="7 8">
    <name type="scientific">Limulus polyphemus</name>
    <name type="common">Atlantic horseshoe crab</name>
    <dbReference type="NCBI Taxonomy" id="6850"/>
    <lineage>
        <taxon>Eukaryota</taxon>
        <taxon>Metazoa</taxon>
        <taxon>Ecdysozoa</taxon>
        <taxon>Arthropoda</taxon>
        <taxon>Chelicerata</taxon>
        <taxon>Merostomata</taxon>
        <taxon>Xiphosura</taxon>
        <taxon>Limulidae</taxon>
        <taxon>Limulus</taxon>
    </lineage>
</organism>
<evidence type="ECO:0000256" key="4">
    <source>
        <dbReference type="SAM" id="MobiDB-lite"/>
    </source>
</evidence>
<comment type="similarity">
    <text evidence="1">Belongs to the universal ribosomal protein uL30 family.</text>
</comment>
<dbReference type="Proteomes" id="UP000694941">
    <property type="component" value="Unplaced"/>
</dbReference>
<dbReference type="CDD" id="cd01657">
    <property type="entry name" value="Ribosomal_L7_archeal_euk"/>
    <property type="match status" value="1"/>
</dbReference>
<feature type="compositionally biased region" description="Basic residues" evidence="4">
    <location>
        <begin position="34"/>
        <end position="45"/>
    </location>
</feature>
<dbReference type="InterPro" id="IPR036919">
    <property type="entry name" value="Ribo_uL30_ferredoxin-like_sf"/>
</dbReference>
<proteinExistence type="inferred from homology"/>
<dbReference type="InterPro" id="IPR039699">
    <property type="entry name" value="Ribosomal_uL30"/>
</dbReference>
<evidence type="ECO:0000256" key="1">
    <source>
        <dbReference type="ARBA" id="ARBA00007594"/>
    </source>
</evidence>
<dbReference type="Gene3D" id="3.30.1390.20">
    <property type="entry name" value="Ribosomal protein L30, ferredoxin-like fold domain"/>
    <property type="match status" value="1"/>
</dbReference>
<feature type="region of interest" description="Disordered" evidence="4">
    <location>
        <begin position="24"/>
        <end position="46"/>
    </location>
</feature>
<dbReference type="InterPro" id="IPR005998">
    <property type="entry name" value="Ribosomal_uL30_euk"/>
</dbReference>
<dbReference type="InterPro" id="IPR016082">
    <property type="entry name" value="Ribosomal_uL30_ferredoxin-like"/>
</dbReference>
<accession>A0ABM1BAE0</accession>
<evidence type="ECO:0000256" key="3">
    <source>
        <dbReference type="ARBA" id="ARBA00023274"/>
    </source>
</evidence>
<dbReference type="Pfam" id="PF00327">
    <property type="entry name" value="Ribosomal_L30"/>
    <property type="match status" value="1"/>
</dbReference>
<dbReference type="InterPro" id="IPR035808">
    <property type="entry name" value="Ribosomal_uL30_euk_arc"/>
</dbReference>
<dbReference type="InterPro" id="IPR012988">
    <property type="entry name" value="Ribosomal_uL30_N_euk"/>
</dbReference>
<sequence length="243" mass="28584">MENKPLTLVSETLLKKRKKRAEQKAKAIQNAVRERKKQRQRKKGGFKSAEKLVKEYRRIERDNKRLKWAMRCPAKFDFPTEHRLGFIIRIRGSDGVCSRTSKILDLLKLRAVNIGVFVEMNEAMLQLLKVIEPFVTWGYPNLKTVRELIYKRGYGRAMGRRFPLSDNAFIEERLGKYGIVCLEDLLHQLYTIGPHFKKVANFLWKFKLNPPKNGWTKKSLRFTEGGDYGNRDIKINDLLRKMI</sequence>
<protein>
    <submittedName>
        <fullName evidence="8">60S ribosomal protein L7-like isoform X2</fullName>
    </submittedName>
</protein>
<evidence type="ECO:0000256" key="2">
    <source>
        <dbReference type="ARBA" id="ARBA00022980"/>
    </source>
</evidence>